<protein>
    <recommendedName>
        <fullName evidence="4">Cyanobacterial aminoacyl-tRNA synthetase CAAD domain-containing protein</fullName>
    </recommendedName>
</protein>
<dbReference type="InterPro" id="IPR025564">
    <property type="entry name" value="CAAD_dom"/>
</dbReference>
<feature type="region of interest" description="Disordered" evidence="2">
    <location>
        <begin position="87"/>
        <end position="114"/>
    </location>
</feature>
<dbReference type="EMBL" id="OZ075143">
    <property type="protein sequence ID" value="CAL5037968.1"/>
    <property type="molecule type" value="Genomic_DNA"/>
</dbReference>
<dbReference type="PANTHER" id="PTHR33222:SF4">
    <property type="entry name" value="PROTEIN CURVATURE THYLAKOID 1A, CHLOROPLASTIC"/>
    <property type="match status" value="1"/>
</dbReference>
<reference evidence="5 6" key="2">
    <citation type="submission" date="2024-10" db="EMBL/GenBank/DDBJ databases">
        <authorList>
            <person name="Ryan C."/>
        </authorList>
    </citation>
    <scope>NUCLEOTIDE SEQUENCE [LARGE SCALE GENOMIC DNA]</scope>
</reference>
<evidence type="ECO:0000256" key="2">
    <source>
        <dbReference type="SAM" id="MobiDB-lite"/>
    </source>
</evidence>
<accession>A0ABC9DGR2</accession>
<evidence type="ECO:0000256" key="3">
    <source>
        <dbReference type="SAM" id="Phobius"/>
    </source>
</evidence>
<dbReference type="AlphaFoldDB" id="A0ABC9DGR2"/>
<evidence type="ECO:0000313" key="6">
    <source>
        <dbReference type="Proteomes" id="UP001497457"/>
    </source>
</evidence>
<comment type="subcellular location">
    <subcellularLocation>
        <location evidence="1">Membrane</location>
        <topology evidence="1">Multi-pass membrane protein</topology>
    </subcellularLocation>
</comment>
<feature type="compositionally biased region" description="Pro residues" evidence="2">
    <location>
        <begin position="144"/>
        <end position="154"/>
    </location>
</feature>
<dbReference type="InterPro" id="IPR033344">
    <property type="entry name" value="CURT1"/>
</dbReference>
<organism evidence="5 6">
    <name type="scientific">Urochloa decumbens</name>
    <dbReference type="NCBI Taxonomy" id="240449"/>
    <lineage>
        <taxon>Eukaryota</taxon>
        <taxon>Viridiplantae</taxon>
        <taxon>Streptophyta</taxon>
        <taxon>Embryophyta</taxon>
        <taxon>Tracheophyta</taxon>
        <taxon>Spermatophyta</taxon>
        <taxon>Magnoliopsida</taxon>
        <taxon>Liliopsida</taxon>
        <taxon>Poales</taxon>
        <taxon>Poaceae</taxon>
        <taxon>PACMAD clade</taxon>
        <taxon>Panicoideae</taxon>
        <taxon>Panicodae</taxon>
        <taxon>Paniceae</taxon>
        <taxon>Melinidinae</taxon>
        <taxon>Urochloa</taxon>
    </lineage>
</organism>
<reference evidence="6" key="1">
    <citation type="submission" date="2024-06" db="EMBL/GenBank/DDBJ databases">
        <authorList>
            <person name="Ryan C."/>
        </authorList>
    </citation>
    <scope>NUCLEOTIDE SEQUENCE [LARGE SCALE GENOMIC DNA]</scope>
</reference>
<keyword evidence="3" id="KW-0812">Transmembrane</keyword>
<feature type="compositionally biased region" description="Basic and acidic residues" evidence="2">
    <location>
        <begin position="35"/>
        <end position="49"/>
    </location>
</feature>
<dbReference type="PANTHER" id="PTHR33222">
    <property type="match status" value="1"/>
</dbReference>
<feature type="domain" description="Cyanobacterial aminoacyl-tRNA synthetase CAAD" evidence="4">
    <location>
        <begin position="221"/>
        <end position="304"/>
    </location>
</feature>
<dbReference type="GO" id="GO:0016020">
    <property type="term" value="C:membrane"/>
    <property type="evidence" value="ECO:0007669"/>
    <property type="project" value="UniProtKB-SubCell"/>
</dbReference>
<feature type="compositionally biased region" description="Basic residues" evidence="2">
    <location>
        <begin position="20"/>
        <end position="31"/>
    </location>
</feature>
<feature type="region of interest" description="Disordered" evidence="2">
    <location>
        <begin position="1"/>
        <end position="73"/>
    </location>
</feature>
<dbReference type="Proteomes" id="UP001497457">
    <property type="component" value="Chromosome 33rd"/>
</dbReference>
<keyword evidence="3" id="KW-1133">Transmembrane helix</keyword>
<gene>
    <name evidence="5" type="ORF">URODEC1_LOCUS84791</name>
</gene>
<dbReference type="Pfam" id="PF14159">
    <property type="entry name" value="CAAD"/>
    <property type="match status" value="1"/>
</dbReference>
<name>A0ABC9DGR2_9POAL</name>
<evidence type="ECO:0000256" key="1">
    <source>
        <dbReference type="ARBA" id="ARBA00004141"/>
    </source>
</evidence>
<feature type="transmembrane region" description="Helical" evidence="3">
    <location>
        <begin position="235"/>
        <end position="259"/>
    </location>
</feature>
<evidence type="ECO:0000259" key="4">
    <source>
        <dbReference type="Pfam" id="PF14159"/>
    </source>
</evidence>
<keyword evidence="3" id="KW-0472">Membrane</keyword>
<sequence>MFASKSESEATNDKCPKFTRANKKQRARWAQKIRPGNERPSMDFEDREAANGSQASGHVCAHRSAREDSSARARHTCTITVPLWSVSSKSHSTREQSRRARAEKGEAKSAPASRKPIRVVELLVHRRQWRPRRTRWRSSAARASPPPRAAPPSSFPAASAASSFASKVSSSQSRALCSQKCFRGTDGLWRFSVADAPRLSLLRVKAASEDTSASGDELIEDLKAKWDAVEDKPTVLLYGGGAVVALWLTSVVVGAINAVPLLPKLLELVGLGYTGWFVYRYLLFKESRKELATDIETLKKKIAGTE</sequence>
<evidence type="ECO:0000313" key="5">
    <source>
        <dbReference type="EMBL" id="CAL5037968.1"/>
    </source>
</evidence>
<proteinExistence type="predicted"/>
<feature type="region of interest" description="Disordered" evidence="2">
    <location>
        <begin position="133"/>
        <end position="156"/>
    </location>
</feature>
<feature type="compositionally biased region" description="Basic and acidic residues" evidence="2">
    <location>
        <begin position="1"/>
        <end position="16"/>
    </location>
</feature>
<feature type="transmembrane region" description="Helical" evidence="3">
    <location>
        <begin position="265"/>
        <end position="283"/>
    </location>
</feature>
<feature type="compositionally biased region" description="Basic and acidic residues" evidence="2">
    <location>
        <begin position="92"/>
        <end position="107"/>
    </location>
</feature>
<keyword evidence="6" id="KW-1185">Reference proteome</keyword>